<evidence type="ECO:0000256" key="8">
    <source>
        <dbReference type="ARBA" id="ARBA00022605"/>
    </source>
</evidence>
<comment type="caution">
    <text evidence="16">The sequence shown here is derived from an EMBL/GenBank/DDBJ whole genome shotgun (WGS) entry which is preliminary data.</text>
</comment>
<comment type="pathway">
    <text evidence="14">Amino-acid biosynthesis; L-leucine biosynthesis; L-leucine from 3-methyl-2-oxobutanoate: step 3/4.</text>
</comment>
<dbReference type="GO" id="GO:0016209">
    <property type="term" value="F:antioxidant activity"/>
    <property type="evidence" value="ECO:0007669"/>
    <property type="project" value="InterPro"/>
</dbReference>
<comment type="similarity">
    <text evidence="3">Belongs to the isocitrate and isopropylmalate dehydrogenases family. LeuB type 1 subfamily.</text>
</comment>
<evidence type="ECO:0000256" key="13">
    <source>
        <dbReference type="ARBA" id="ARBA00023304"/>
    </source>
</evidence>
<comment type="catalytic activity">
    <reaction evidence="14">
        <text>(2R,3S)-3-isopropylmalate + NAD(+) = 4-methyl-2-oxopentanoate + CO2 + NADH</text>
        <dbReference type="Rhea" id="RHEA:32271"/>
        <dbReference type="ChEBI" id="CHEBI:16526"/>
        <dbReference type="ChEBI" id="CHEBI:17865"/>
        <dbReference type="ChEBI" id="CHEBI:35121"/>
        <dbReference type="ChEBI" id="CHEBI:57540"/>
        <dbReference type="ChEBI" id="CHEBI:57945"/>
        <dbReference type="EC" id="1.1.1.85"/>
    </reaction>
</comment>
<evidence type="ECO:0000313" key="16">
    <source>
        <dbReference type="EMBL" id="KAF4324714.1"/>
    </source>
</evidence>
<comment type="function">
    <text evidence="14">Catalyzes the oxidation of 3-carboxy-2-hydroxy-4-methylpentanoate (3-isopropylmalate) to 3-carboxy-4-methyl-2-oxopentanoate. The product decarboxylates to 4-methyl-2 oxopentanoate.</text>
</comment>
<evidence type="ECO:0000256" key="9">
    <source>
        <dbReference type="ARBA" id="ARBA00022723"/>
    </source>
</evidence>
<dbReference type="Pfam" id="PF00180">
    <property type="entry name" value="Iso_dh"/>
    <property type="match status" value="1"/>
</dbReference>
<evidence type="ECO:0000256" key="11">
    <source>
        <dbReference type="ARBA" id="ARBA00023002"/>
    </source>
</evidence>
<dbReference type="PANTHER" id="PTHR42979">
    <property type="entry name" value="3-ISOPROPYLMALATE DEHYDROGENASE"/>
    <property type="match status" value="1"/>
</dbReference>
<dbReference type="PROSITE" id="PS00470">
    <property type="entry name" value="IDH_IMDH"/>
    <property type="match status" value="1"/>
</dbReference>
<comment type="subunit">
    <text evidence="4 14">Homodimer.</text>
</comment>
<dbReference type="Pfam" id="PF00578">
    <property type="entry name" value="AhpC-TSA"/>
    <property type="match status" value="1"/>
</dbReference>
<dbReference type="InterPro" id="IPR004429">
    <property type="entry name" value="Isopropylmalate_DH"/>
</dbReference>
<keyword evidence="10" id="KW-0460">Magnesium</keyword>
<dbReference type="InterPro" id="IPR024084">
    <property type="entry name" value="IsoPropMal-DH-like_dom"/>
</dbReference>
<evidence type="ECO:0000256" key="7">
    <source>
        <dbReference type="ARBA" id="ARBA00022490"/>
    </source>
</evidence>
<keyword evidence="8" id="KW-0028">Amino-acid biosynthesis</keyword>
<dbReference type="SUPFAM" id="SSF52833">
    <property type="entry name" value="Thioredoxin-like"/>
    <property type="match status" value="1"/>
</dbReference>
<comment type="subcellular location">
    <subcellularLocation>
        <location evidence="2">Cytoplasm</location>
    </subcellularLocation>
</comment>
<dbReference type="Gene3D" id="3.40.718.10">
    <property type="entry name" value="Isopropylmalate Dehydrogenase"/>
    <property type="match status" value="1"/>
</dbReference>
<dbReference type="UniPathway" id="UPA00048">
    <property type="reaction ID" value="UER00072"/>
</dbReference>
<proteinExistence type="inferred from homology"/>
<keyword evidence="6 14" id="KW-0432">Leucine biosynthesis</keyword>
<evidence type="ECO:0000256" key="1">
    <source>
        <dbReference type="ARBA" id="ARBA00001936"/>
    </source>
</evidence>
<evidence type="ECO:0000259" key="15">
    <source>
        <dbReference type="SMART" id="SM01329"/>
    </source>
</evidence>
<evidence type="ECO:0000256" key="3">
    <source>
        <dbReference type="ARBA" id="ARBA00008319"/>
    </source>
</evidence>
<comment type="cofactor">
    <cofactor evidence="14">
        <name>Mg(2+)</name>
        <dbReference type="ChEBI" id="CHEBI:18420"/>
    </cofactor>
    <cofactor evidence="14">
        <name>Mn(2+)</name>
        <dbReference type="ChEBI" id="CHEBI:29035"/>
    </cofactor>
    <text evidence="14">Binds 1 Mg(2+) or Mn(2+) ion per subunit.</text>
</comment>
<dbReference type="EMBL" id="AOFI03000014">
    <property type="protein sequence ID" value="KAF4324714.1"/>
    <property type="molecule type" value="Genomic_DNA"/>
</dbReference>
<feature type="domain" description="Isopropylmalate dehydrogenase-like" evidence="15">
    <location>
        <begin position="6"/>
        <end position="353"/>
    </location>
</feature>
<evidence type="ECO:0000256" key="2">
    <source>
        <dbReference type="ARBA" id="ARBA00004496"/>
    </source>
</evidence>
<keyword evidence="11" id="KW-0560">Oxidoreductase</keyword>
<evidence type="ECO:0000313" key="17">
    <source>
        <dbReference type="Proteomes" id="UP000702964"/>
    </source>
</evidence>
<evidence type="ECO:0000256" key="5">
    <source>
        <dbReference type="ARBA" id="ARBA00013101"/>
    </source>
</evidence>
<comment type="cofactor">
    <cofactor evidence="1">
        <name>Mn(2+)</name>
        <dbReference type="ChEBI" id="CHEBI:29035"/>
    </cofactor>
</comment>
<protein>
    <recommendedName>
        <fullName evidence="5 14">3-isopropylmalate dehydrogenase</fullName>
        <ecNumber evidence="5 14">1.1.1.85</ecNumber>
    </recommendedName>
</protein>
<evidence type="ECO:0000256" key="12">
    <source>
        <dbReference type="ARBA" id="ARBA00023027"/>
    </source>
</evidence>
<dbReference type="GO" id="GO:0009098">
    <property type="term" value="P:L-leucine biosynthetic process"/>
    <property type="evidence" value="ECO:0007669"/>
    <property type="project" value="UniProtKB-UniPathway"/>
</dbReference>
<dbReference type="Proteomes" id="UP000702964">
    <property type="component" value="Unassembled WGS sequence"/>
</dbReference>
<keyword evidence="9 14" id="KW-0479">Metal-binding</keyword>
<dbReference type="GO" id="GO:0051287">
    <property type="term" value="F:NAD binding"/>
    <property type="evidence" value="ECO:0007669"/>
    <property type="project" value="InterPro"/>
</dbReference>
<dbReference type="FunFam" id="3.40.718.10:FF:000028">
    <property type="entry name" value="3-isopropylmalate dehydrogenase"/>
    <property type="match status" value="1"/>
</dbReference>
<gene>
    <name evidence="16" type="ORF">G195_001942</name>
</gene>
<dbReference type="InterPro" id="IPR019818">
    <property type="entry name" value="IsoCit/isopropylmalate_DH_CS"/>
</dbReference>
<dbReference type="GO" id="GO:0000287">
    <property type="term" value="F:magnesium ion binding"/>
    <property type="evidence" value="ECO:0007669"/>
    <property type="project" value="InterPro"/>
</dbReference>
<name>A0A8J4WH29_9STRA</name>
<dbReference type="InterPro" id="IPR000866">
    <property type="entry name" value="AhpC/TSA"/>
</dbReference>
<dbReference type="InterPro" id="IPR036249">
    <property type="entry name" value="Thioredoxin-like_sf"/>
</dbReference>
<evidence type="ECO:0000256" key="10">
    <source>
        <dbReference type="ARBA" id="ARBA00022842"/>
    </source>
</evidence>
<dbReference type="SMART" id="SM01329">
    <property type="entry name" value="Iso_dh"/>
    <property type="match status" value="1"/>
</dbReference>
<dbReference type="AlphaFoldDB" id="A0A8J4WH29"/>
<dbReference type="PANTHER" id="PTHR42979:SF1">
    <property type="entry name" value="3-ISOPROPYLMALATE DEHYDROGENASE"/>
    <property type="match status" value="1"/>
</dbReference>
<evidence type="ECO:0000256" key="4">
    <source>
        <dbReference type="ARBA" id="ARBA00011738"/>
    </source>
</evidence>
<dbReference type="Gene3D" id="3.40.30.10">
    <property type="entry name" value="Glutaredoxin"/>
    <property type="match status" value="1"/>
</dbReference>
<reference evidence="16" key="1">
    <citation type="journal article" date="2015" name="Genom Data">
        <title>Draft genome sequences of Phytophthora kernoviae and Phytophthora ramorum lineage EU2 from Scotland.</title>
        <authorList>
            <person name="Sambles C."/>
            <person name="Schlenzig A."/>
            <person name="O'Neill P."/>
            <person name="Grant M."/>
            <person name="Studholme D.J."/>
        </authorList>
    </citation>
    <scope>NUCLEOTIDE SEQUENCE</scope>
    <source>
        <strain evidence="16">00238/432</strain>
    </source>
</reference>
<keyword evidence="7" id="KW-0963">Cytoplasm</keyword>
<dbReference type="EC" id="1.1.1.85" evidence="5 14"/>
<organism evidence="16 17">
    <name type="scientific">Phytophthora kernoviae 00238/432</name>
    <dbReference type="NCBI Taxonomy" id="1284355"/>
    <lineage>
        <taxon>Eukaryota</taxon>
        <taxon>Sar</taxon>
        <taxon>Stramenopiles</taxon>
        <taxon>Oomycota</taxon>
        <taxon>Peronosporomycetes</taxon>
        <taxon>Peronosporales</taxon>
        <taxon>Peronosporaceae</taxon>
        <taxon>Phytophthora</taxon>
    </lineage>
</organism>
<reference evidence="16" key="2">
    <citation type="submission" date="2020-02" db="EMBL/GenBank/DDBJ databases">
        <authorList>
            <person name="Studholme D.J."/>
        </authorList>
    </citation>
    <scope>NUCLEOTIDE SEQUENCE</scope>
    <source>
        <strain evidence="16">00238/432</strain>
    </source>
</reference>
<keyword evidence="13 14" id="KW-0100">Branched-chain amino acid biosynthesis</keyword>
<sequence length="470" mass="51165">MADVKKIAVIAGDGIGPEVVAEAEKVLKRTEEVFGYRFETEHALFGGIAIDEKGTPLPEETLTVCKSADAVLLGAVGGPKWDNNSKELRPETGLLGIRKALGLFSNLRPAVVFDCLKDASTLKPEVLEGTDLMVVRELTGGIYFGEKFRREGAQGEEAVDTCVYNVTEVERIVRQAFVIAQGRSKRLASVDKANVLETSRLWREVVNRVAPEYPDVEVEHVLVDNCAMQLLRRPSSFDVIVTENMFGDILSDEAAMLTGSIGMLASASLGEGSFGLYEPVHGSAPDIAGQGLANPIATILSLALMFRTSFGYAEGADAIEAAVSDVLNAGHRTSDIAVDKSKAISTTEMGDLIVAAIQKQAHKAWINTPKDSNGLGQLNFPLASDITKQVARDYGILIEEEGVALRGLFIIDPEGELKYQVVNHNDIDMSLDLLRLAKEMKDEKWESELKRRLAVMSQRRLKIQHNKSGL</sequence>
<evidence type="ECO:0000256" key="14">
    <source>
        <dbReference type="RuleBase" id="RU004445"/>
    </source>
</evidence>
<dbReference type="GO" id="GO:0003862">
    <property type="term" value="F:3-isopropylmalate dehydrogenase activity"/>
    <property type="evidence" value="ECO:0007669"/>
    <property type="project" value="UniProtKB-EC"/>
</dbReference>
<dbReference type="NCBIfam" id="TIGR00169">
    <property type="entry name" value="leuB"/>
    <property type="match status" value="1"/>
</dbReference>
<evidence type="ECO:0000256" key="6">
    <source>
        <dbReference type="ARBA" id="ARBA00022430"/>
    </source>
</evidence>
<accession>A0A8J4WH29</accession>
<dbReference type="HAMAP" id="MF_01033">
    <property type="entry name" value="LeuB_type1"/>
    <property type="match status" value="1"/>
</dbReference>
<keyword evidence="12 14" id="KW-0520">NAD</keyword>
<dbReference type="SUPFAM" id="SSF53659">
    <property type="entry name" value="Isocitrate/Isopropylmalate dehydrogenase-like"/>
    <property type="match status" value="1"/>
</dbReference>
<dbReference type="GO" id="GO:0005829">
    <property type="term" value="C:cytosol"/>
    <property type="evidence" value="ECO:0007669"/>
    <property type="project" value="TreeGrafter"/>
</dbReference>